<organism evidence="1 2">
    <name type="scientific">Weissella jogaejeotgali</name>
    <dbReference type="NCBI Taxonomy" id="1631871"/>
    <lineage>
        <taxon>Bacteria</taxon>
        <taxon>Bacillati</taxon>
        <taxon>Bacillota</taxon>
        <taxon>Bacilli</taxon>
        <taxon>Lactobacillales</taxon>
        <taxon>Lactobacillaceae</taxon>
        <taxon>Weissella</taxon>
    </lineage>
</organism>
<dbReference type="OrthoDB" id="2143991at2"/>
<dbReference type="STRING" id="1631871.FOL01_0339"/>
<protein>
    <recommendedName>
        <fullName evidence="3">Mga helix-turn-helix domain-containing protein</fullName>
    </recommendedName>
</protein>
<gene>
    <name evidence="1" type="ORF">FOL01_0339</name>
</gene>
<proteinExistence type="predicted"/>
<evidence type="ECO:0008006" key="3">
    <source>
        <dbReference type="Google" id="ProtNLM"/>
    </source>
</evidence>
<reference evidence="1 2" key="1">
    <citation type="submission" date="2016-02" db="EMBL/GenBank/DDBJ databases">
        <title>Complete Genome Sequence of Weissella jogaejeotgali FOL01.</title>
        <authorList>
            <person name="Lee J.-H."/>
            <person name="Ku H.-J."/>
        </authorList>
    </citation>
    <scope>NUCLEOTIDE SEQUENCE [LARGE SCALE GENOMIC DNA]</scope>
    <source>
        <strain evidence="1 2">FOL01</strain>
    </source>
</reference>
<dbReference type="RefSeq" id="WP_075269046.1">
    <property type="nucleotide sequence ID" value="NZ_CP014332.1"/>
</dbReference>
<sequence>MLKKFKPFLGRENALTLSFFELLFQSENNDLLLIELQQKLDISKYKLTVTLTRAQEISSHFSEINLKIDKTHVTFSTISYATFNNLKSYIADQSIPFQIFIFNGILGRNTTEEQIQQKLNISSATYFRIRKRLFNDLNINCLDEMQIRFLIFDALTYFNYFDYLIDYNAADLAPFIALSEDIWDFKLPEDVYRSCAKLLMVNYIRSLTRGVKNVPAKYYLVNYETSKNIQKFTHRIMHKLNTSREFAIQSTNMLLIYVLYHGSLPIKNINHLNNAKEIQGITSLQLKTAREILGNQANIKEFNEFTHNLAAVNAAAILPIVPMQDSISDKTIMWHKESHPGIDYLSQQLTDILLSHSSQADDRVLDEKQCRYLFGIYISTTLPANIFEDTVYLSVNFTQSRLLTQHVLKECQSLTNLNIVAYEDIDDKTDIYISNTYNPNFDRPQVIWDNVPEVPDWLNLYKLIIKVKHEKFAIKKH</sequence>
<accession>A0A1L6R9L5</accession>
<keyword evidence="2" id="KW-1185">Reference proteome</keyword>
<evidence type="ECO:0000313" key="2">
    <source>
        <dbReference type="Proteomes" id="UP000185473"/>
    </source>
</evidence>
<dbReference type="AlphaFoldDB" id="A0A1L6R9L5"/>
<evidence type="ECO:0000313" key="1">
    <source>
        <dbReference type="EMBL" id="APS41198.1"/>
    </source>
</evidence>
<dbReference type="Proteomes" id="UP000185473">
    <property type="component" value="Chromosome"/>
</dbReference>
<dbReference type="KEGG" id="wjo:FOL01_0339"/>
<dbReference type="EMBL" id="CP014332">
    <property type="protein sequence ID" value="APS41198.1"/>
    <property type="molecule type" value="Genomic_DNA"/>
</dbReference>
<name>A0A1L6R9L5_9LACO</name>